<sequence>MGLVSKLKRLVTTRSDARFECQMCGEPFDTAAGICPECGGQVTERE</sequence>
<protein>
    <recommendedName>
        <fullName evidence="3">Small CPxCG-related zinc finger protein</fullName>
    </recommendedName>
</protein>
<accession>A0A1M6ZLV7</accession>
<dbReference type="Proteomes" id="UP000184203">
    <property type="component" value="Unassembled WGS sequence"/>
</dbReference>
<evidence type="ECO:0008006" key="3">
    <source>
        <dbReference type="Google" id="ProtNLM"/>
    </source>
</evidence>
<dbReference type="EMBL" id="FRAN01000006">
    <property type="protein sequence ID" value="SHL31481.1"/>
    <property type="molecule type" value="Genomic_DNA"/>
</dbReference>
<evidence type="ECO:0000313" key="1">
    <source>
        <dbReference type="EMBL" id="SHL31481.1"/>
    </source>
</evidence>
<keyword evidence="2" id="KW-1185">Reference proteome</keyword>
<dbReference type="AlphaFoldDB" id="A0A1M6ZLV7"/>
<gene>
    <name evidence="1" type="ORF">SAMN05444342_3494</name>
</gene>
<evidence type="ECO:0000313" key="2">
    <source>
        <dbReference type="Proteomes" id="UP000184203"/>
    </source>
</evidence>
<name>A0A1M6ZLV7_HALPU</name>
<organism evidence="1 2">
    <name type="scientific">Haladaptatus paucihalophilus DX253</name>
    <dbReference type="NCBI Taxonomy" id="797209"/>
    <lineage>
        <taxon>Archaea</taxon>
        <taxon>Methanobacteriati</taxon>
        <taxon>Methanobacteriota</taxon>
        <taxon>Stenosarchaea group</taxon>
        <taxon>Halobacteria</taxon>
        <taxon>Halobacteriales</taxon>
        <taxon>Haladaptataceae</taxon>
        <taxon>Haladaptatus</taxon>
    </lineage>
</organism>
<proteinExistence type="predicted"/>
<reference evidence="2" key="1">
    <citation type="submission" date="2016-11" db="EMBL/GenBank/DDBJ databases">
        <authorList>
            <person name="Varghese N."/>
            <person name="Submissions S."/>
        </authorList>
    </citation>
    <scope>NUCLEOTIDE SEQUENCE [LARGE SCALE GENOMIC DNA]</scope>
    <source>
        <strain evidence="2">DX253</strain>
    </source>
</reference>